<evidence type="ECO:0000313" key="2">
    <source>
        <dbReference type="EMBL" id="JAP53791.1"/>
    </source>
</evidence>
<sequence length="125" mass="13787">IRLKVPTPVAFHVHETFRKLLLFIGFLLHGCRIVGVGTFSLMEGVVDVCCLGHNPICLIGQLFLGVVDRHSIILLHSRLCQLLPALRQTAFHLNQLLQHLLDELLHGLHGLLVVGSLALLASCFS</sequence>
<proteinExistence type="predicted"/>
<protein>
    <submittedName>
        <fullName evidence="2">Uncharacterized protein</fullName>
    </submittedName>
</protein>
<dbReference type="EMBL" id="GEEE01009434">
    <property type="protein sequence ID" value="JAP53791.1"/>
    <property type="molecule type" value="Transcribed_RNA"/>
</dbReference>
<organism evidence="2">
    <name type="scientific">Schistocephalus solidus</name>
    <name type="common">Tapeworm</name>
    <dbReference type="NCBI Taxonomy" id="70667"/>
    <lineage>
        <taxon>Eukaryota</taxon>
        <taxon>Metazoa</taxon>
        <taxon>Spiralia</taxon>
        <taxon>Lophotrochozoa</taxon>
        <taxon>Platyhelminthes</taxon>
        <taxon>Cestoda</taxon>
        <taxon>Eucestoda</taxon>
        <taxon>Diphyllobothriidea</taxon>
        <taxon>Diphyllobothriidae</taxon>
        <taxon>Schistocephalus</taxon>
    </lineage>
</organism>
<feature type="transmembrane region" description="Helical" evidence="1">
    <location>
        <begin position="104"/>
        <end position="124"/>
    </location>
</feature>
<keyword evidence="1" id="KW-0472">Membrane</keyword>
<gene>
    <name evidence="2" type="ORF">TR162083</name>
</gene>
<feature type="non-terminal residue" evidence="2">
    <location>
        <position position="1"/>
    </location>
</feature>
<feature type="transmembrane region" description="Helical" evidence="1">
    <location>
        <begin position="20"/>
        <end position="42"/>
    </location>
</feature>
<dbReference type="AlphaFoldDB" id="A0A0X3PPB5"/>
<name>A0A0X3PPB5_SCHSO</name>
<reference evidence="2" key="1">
    <citation type="submission" date="2016-01" db="EMBL/GenBank/DDBJ databases">
        <title>Reference transcriptome for the parasite Schistocephalus solidus: insights into the molecular evolution of parasitism.</title>
        <authorList>
            <person name="Hebert F.O."/>
            <person name="Grambauer S."/>
            <person name="Barber I."/>
            <person name="Landry C.R."/>
            <person name="Aubin-Horth N."/>
        </authorList>
    </citation>
    <scope>NUCLEOTIDE SEQUENCE</scope>
</reference>
<evidence type="ECO:0000256" key="1">
    <source>
        <dbReference type="SAM" id="Phobius"/>
    </source>
</evidence>
<keyword evidence="1" id="KW-0812">Transmembrane</keyword>
<feature type="non-terminal residue" evidence="2">
    <location>
        <position position="125"/>
    </location>
</feature>
<keyword evidence="1" id="KW-1133">Transmembrane helix</keyword>
<accession>A0A0X3PPB5</accession>